<dbReference type="InterPro" id="IPR029063">
    <property type="entry name" value="SAM-dependent_MTases_sf"/>
</dbReference>
<evidence type="ECO:0000259" key="3">
    <source>
        <dbReference type="Pfam" id="PF13649"/>
    </source>
</evidence>
<accession>A0ABX0DE21</accession>
<sequence>MNDLQLLDSYARRALDYIGLFGSIRAVHPDDLALVSHWARELRGPVLDAGCGPGHWAGHLHAMGVEVSGLDLVPEFIEHAQHTFPDVPFTVGSLASTGRPDASLAGILAWYSLIHLSPGELPAVLAEFRRLLAPGGSMLLGFFDADAVEPFDHKVATAYRWPVDSMAAQLAEAGFEEARRATRPGDGNRPHAVIIAKLAGARLS</sequence>
<dbReference type="SUPFAM" id="SSF53335">
    <property type="entry name" value="S-adenosyl-L-methionine-dependent methyltransferases"/>
    <property type="match status" value="1"/>
</dbReference>
<evidence type="ECO:0000313" key="5">
    <source>
        <dbReference type="Proteomes" id="UP000479226"/>
    </source>
</evidence>
<gene>
    <name evidence="4" type="ORF">G6N77_04290</name>
</gene>
<dbReference type="EMBL" id="JAAKZI010000004">
    <property type="protein sequence ID" value="NGN82685.1"/>
    <property type="molecule type" value="Genomic_DNA"/>
</dbReference>
<protein>
    <submittedName>
        <fullName evidence="4">Class I SAM-dependent methyltransferase</fullName>
    </submittedName>
</protein>
<keyword evidence="2" id="KW-0808">Transferase</keyword>
<name>A0ABX0DE21_9MICC</name>
<dbReference type="GO" id="GO:0008168">
    <property type="term" value="F:methyltransferase activity"/>
    <property type="evidence" value="ECO:0007669"/>
    <property type="project" value="UniProtKB-KW"/>
</dbReference>
<evidence type="ECO:0000313" key="4">
    <source>
        <dbReference type="EMBL" id="NGN82685.1"/>
    </source>
</evidence>
<proteinExistence type="predicted"/>
<dbReference type="Gene3D" id="3.40.50.150">
    <property type="entry name" value="Vaccinia Virus protein VP39"/>
    <property type="match status" value="1"/>
</dbReference>
<evidence type="ECO:0000256" key="1">
    <source>
        <dbReference type="ARBA" id="ARBA00022603"/>
    </source>
</evidence>
<dbReference type="GO" id="GO:0032259">
    <property type="term" value="P:methylation"/>
    <property type="evidence" value="ECO:0007669"/>
    <property type="project" value="UniProtKB-KW"/>
</dbReference>
<keyword evidence="1 4" id="KW-0489">Methyltransferase</keyword>
<dbReference type="PANTHER" id="PTHR43861:SF1">
    <property type="entry name" value="TRANS-ACONITATE 2-METHYLTRANSFERASE"/>
    <property type="match status" value="1"/>
</dbReference>
<dbReference type="RefSeq" id="WP_165180771.1">
    <property type="nucleotide sequence ID" value="NZ_JAAKZI010000004.1"/>
</dbReference>
<dbReference type="PANTHER" id="PTHR43861">
    <property type="entry name" value="TRANS-ACONITATE 2-METHYLTRANSFERASE-RELATED"/>
    <property type="match status" value="1"/>
</dbReference>
<reference evidence="4 5" key="1">
    <citation type="submission" date="2020-02" db="EMBL/GenBank/DDBJ databases">
        <title>Genome sequence of the type strain DSM 27180 of Arthrobacter silviterrae.</title>
        <authorList>
            <person name="Gao J."/>
            <person name="Sun J."/>
        </authorList>
    </citation>
    <scope>NUCLEOTIDE SEQUENCE [LARGE SCALE GENOMIC DNA]</scope>
    <source>
        <strain evidence="4 5">DSM 27180</strain>
    </source>
</reference>
<keyword evidence="5" id="KW-1185">Reference proteome</keyword>
<dbReference type="InterPro" id="IPR041698">
    <property type="entry name" value="Methyltransf_25"/>
</dbReference>
<organism evidence="4 5">
    <name type="scientific">Arthrobacter silviterrae</name>
    <dbReference type="NCBI Taxonomy" id="2026658"/>
    <lineage>
        <taxon>Bacteria</taxon>
        <taxon>Bacillati</taxon>
        <taxon>Actinomycetota</taxon>
        <taxon>Actinomycetes</taxon>
        <taxon>Micrococcales</taxon>
        <taxon>Micrococcaceae</taxon>
        <taxon>Arthrobacter</taxon>
    </lineage>
</organism>
<evidence type="ECO:0000256" key="2">
    <source>
        <dbReference type="ARBA" id="ARBA00022679"/>
    </source>
</evidence>
<dbReference type="CDD" id="cd02440">
    <property type="entry name" value="AdoMet_MTases"/>
    <property type="match status" value="1"/>
</dbReference>
<dbReference type="Pfam" id="PF13649">
    <property type="entry name" value="Methyltransf_25"/>
    <property type="match status" value="1"/>
</dbReference>
<comment type="caution">
    <text evidence="4">The sequence shown here is derived from an EMBL/GenBank/DDBJ whole genome shotgun (WGS) entry which is preliminary data.</text>
</comment>
<feature type="domain" description="Methyltransferase" evidence="3">
    <location>
        <begin position="46"/>
        <end position="136"/>
    </location>
</feature>
<dbReference type="Proteomes" id="UP000479226">
    <property type="component" value="Unassembled WGS sequence"/>
</dbReference>